<dbReference type="Proteomes" id="UP001595846">
    <property type="component" value="Unassembled WGS sequence"/>
</dbReference>
<dbReference type="RefSeq" id="WP_256530616.1">
    <property type="nucleotide sequence ID" value="NZ_CP101824.1"/>
</dbReference>
<dbReference type="EC" id="3.1.3.-" evidence="1"/>
<gene>
    <name evidence="1" type="ORF">ACFOUR_06015</name>
</gene>
<reference evidence="1 2" key="1">
    <citation type="journal article" date="2019" name="Int. J. Syst. Evol. Microbiol.">
        <title>The Global Catalogue of Microorganisms (GCM) 10K type strain sequencing project: providing services to taxonomists for standard genome sequencing and annotation.</title>
        <authorList>
            <consortium name="The Broad Institute Genomics Platform"/>
            <consortium name="The Broad Institute Genome Sequencing Center for Infectious Disease"/>
            <person name="Wu L."/>
            <person name="Ma J."/>
        </authorList>
    </citation>
    <scope>NUCLEOTIDE SEQUENCE [LARGE SCALE GENOMIC DNA]</scope>
    <source>
        <strain evidence="1 2">IBRC-M 10256</strain>
    </source>
</reference>
<dbReference type="SUPFAM" id="SSF56784">
    <property type="entry name" value="HAD-like"/>
    <property type="match status" value="1"/>
</dbReference>
<dbReference type="Gene3D" id="3.40.50.1000">
    <property type="entry name" value="HAD superfamily/HAD-like"/>
    <property type="match status" value="1"/>
</dbReference>
<name>A0ABD5NLT2_9EURY</name>
<comment type="caution">
    <text evidence="1">The sequence shown here is derived from an EMBL/GenBank/DDBJ whole genome shotgun (WGS) entry which is preliminary data.</text>
</comment>
<dbReference type="GeneID" id="73903307"/>
<organism evidence="1 2">
    <name type="scientific">Halovivax cerinus</name>
    <dbReference type="NCBI Taxonomy" id="1487865"/>
    <lineage>
        <taxon>Archaea</taxon>
        <taxon>Methanobacteriati</taxon>
        <taxon>Methanobacteriota</taxon>
        <taxon>Stenosarchaea group</taxon>
        <taxon>Halobacteria</taxon>
        <taxon>Halobacteriales</taxon>
        <taxon>Natrialbaceae</taxon>
        <taxon>Halovivax</taxon>
    </lineage>
</organism>
<protein>
    <submittedName>
        <fullName evidence="1">HAD family hydrolase</fullName>
        <ecNumber evidence="1">3.1.3.-</ecNumber>
    </submittedName>
</protein>
<dbReference type="GO" id="GO:0016787">
    <property type="term" value="F:hydrolase activity"/>
    <property type="evidence" value="ECO:0007669"/>
    <property type="project" value="UniProtKB-KW"/>
</dbReference>
<dbReference type="EMBL" id="JBHSAQ010000002">
    <property type="protein sequence ID" value="MFC3957926.1"/>
    <property type="molecule type" value="Genomic_DNA"/>
</dbReference>
<dbReference type="Pfam" id="PF00702">
    <property type="entry name" value="Hydrolase"/>
    <property type="match status" value="1"/>
</dbReference>
<keyword evidence="1" id="KW-0378">Hydrolase</keyword>
<dbReference type="AlphaFoldDB" id="A0ABD5NLT2"/>
<dbReference type="InterPro" id="IPR036412">
    <property type="entry name" value="HAD-like_sf"/>
</dbReference>
<dbReference type="InterPro" id="IPR023214">
    <property type="entry name" value="HAD_sf"/>
</dbReference>
<accession>A0ABD5NLT2</accession>
<proteinExistence type="predicted"/>
<keyword evidence="2" id="KW-1185">Reference proteome</keyword>
<sequence>MAVSFDCFGTLVTAERPPDPASAIASELEARDVAVPADWDEAFVERHVRAPEHAEVPLPAHVGRALASRDVEWADNAVRRAVVAAFDPVVETRPGAVAAVAAAGERGPVAVCSNCGVPELVSKALLRSTVDRSAFDAIVTSAACGFRKPASEIFEATAEALDVPPSSLVHVGDDPETDGGITNAGGTAISLEETALPAVPDRLDEVIG</sequence>
<evidence type="ECO:0000313" key="1">
    <source>
        <dbReference type="EMBL" id="MFC3957926.1"/>
    </source>
</evidence>
<evidence type="ECO:0000313" key="2">
    <source>
        <dbReference type="Proteomes" id="UP001595846"/>
    </source>
</evidence>